<dbReference type="Proteomes" id="UP000189229">
    <property type="component" value="Unassembled WGS sequence"/>
</dbReference>
<gene>
    <name evidence="2" type="ORF">BZL29_6395</name>
    <name evidence="1" type="ORF">BZL30_7288</name>
</gene>
<dbReference type="AlphaFoldDB" id="A0A1V3WQX0"/>
<evidence type="ECO:0000313" key="4">
    <source>
        <dbReference type="Proteomes" id="UP000189229"/>
    </source>
</evidence>
<organism evidence="1 4">
    <name type="scientific">Mycobacterium kansasii</name>
    <dbReference type="NCBI Taxonomy" id="1768"/>
    <lineage>
        <taxon>Bacteria</taxon>
        <taxon>Bacillati</taxon>
        <taxon>Actinomycetota</taxon>
        <taxon>Actinomycetes</taxon>
        <taxon>Mycobacteriales</taxon>
        <taxon>Mycobacteriaceae</taxon>
        <taxon>Mycobacterium</taxon>
    </lineage>
</organism>
<reference evidence="3 4" key="1">
    <citation type="submission" date="2017-02" db="EMBL/GenBank/DDBJ databases">
        <title>Complete genome sequences of Mycobacterium kansasii strains isolated from rhesus macaques.</title>
        <authorList>
            <person name="Panda A."/>
            <person name="Nagaraj S."/>
            <person name="Zhao X."/>
            <person name="Tettelin H."/>
            <person name="Detolla L.J."/>
        </authorList>
    </citation>
    <scope>NUCLEOTIDE SEQUENCE [LARGE SCALE GENOMIC DNA]</scope>
    <source>
        <strain evidence="2 3">11-3469</strain>
        <strain evidence="1 4">11-3813</strain>
    </source>
</reference>
<evidence type="ECO:0000313" key="1">
    <source>
        <dbReference type="EMBL" id="OOK69128.1"/>
    </source>
</evidence>
<sequence>MPDLVGGQADAVRGVHGVVHVGDQLRQIGWQRSIGAHRYRLRRSVQDRIAHDANRYHCHGRLA</sequence>
<protein>
    <submittedName>
        <fullName evidence="1">Uncharacterized protein</fullName>
    </submittedName>
</protein>
<evidence type="ECO:0000313" key="2">
    <source>
        <dbReference type="EMBL" id="OOK69906.1"/>
    </source>
</evidence>
<name>A0A1V3WQX0_MYCKA</name>
<dbReference type="Proteomes" id="UP000188532">
    <property type="component" value="Unassembled WGS sequence"/>
</dbReference>
<proteinExistence type="predicted"/>
<accession>A0A1V3WQX0</accession>
<evidence type="ECO:0000313" key="3">
    <source>
        <dbReference type="Proteomes" id="UP000188532"/>
    </source>
</evidence>
<comment type="caution">
    <text evidence="1">The sequence shown here is derived from an EMBL/GenBank/DDBJ whole genome shotgun (WGS) entry which is preliminary data.</text>
</comment>
<dbReference type="EMBL" id="MVBN01000007">
    <property type="protein sequence ID" value="OOK69906.1"/>
    <property type="molecule type" value="Genomic_DNA"/>
</dbReference>
<dbReference type="EMBL" id="MVBM01000007">
    <property type="protein sequence ID" value="OOK69128.1"/>
    <property type="molecule type" value="Genomic_DNA"/>
</dbReference>